<gene>
    <name evidence="1" type="ORF">DI536_25905</name>
</gene>
<sequence>MKSAAVIDVAGVARKLFNRDELAKAAQKHVRPPVVPINPAPLFAKHNQRVALHLRDTVTRLQSQAAKLEPMAGLNAALNAPRKGEDGRWTAPNGDPLIRVPMSQTTLNRSVERNEFALVNPKTNEVFYVQEDTHFMHGTSTAIRGPVDLPKNQRFIGGEFSAAQVRSFERTALLGAALDSFKKKPLSERVTQLLAKGQLHFDQPAPSPENVVSEKLIKSEHPFSYYAVVLKDQPGKVVIKQVLTGGFVPAQPGDGSYSQAIPA</sequence>
<name>A0A2W5SZ34_9BACT</name>
<comment type="caution">
    <text evidence="1">The sequence shown here is derived from an EMBL/GenBank/DDBJ whole genome shotgun (WGS) entry which is preliminary data.</text>
</comment>
<protein>
    <submittedName>
        <fullName evidence="1">Uncharacterized protein</fullName>
    </submittedName>
</protein>
<dbReference type="AlphaFoldDB" id="A0A2W5SZ34"/>
<evidence type="ECO:0000313" key="1">
    <source>
        <dbReference type="EMBL" id="PZR08072.1"/>
    </source>
</evidence>
<evidence type="ECO:0000313" key="2">
    <source>
        <dbReference type="Proteomes" id="UP000249061"/>
    </source>
</evidence>
<dbReference type="EMBL" id="QFQP01000027">
    <property type="protein sequence ID" value="PZR08072.1"/>
    <property type="molecule type" value="Genomic_DNA"/>
</dbReference>
<accession>A0A2W5SZ34</accession>
<reference evidence="1 2" key="1">
    <citation type="submission" date="2017-08" db="EMBL/GenBank/DDBJ databases">
        <title>Infants hospitalized years apart are colonized by the same room-sourced microbial strains.</title>
        <authorList>
            <person name="Brooks B."/>
            <person name="Olm M.R."/>
            <person name="Firek B.A."/>
            <person name="Baker R."/>
            <person name="Thomas B.C."/>
            <person name="Morowitz M.J."/>
            <person name="Banfield J.F."/>
        </authorList>
    </citation>
    <scope>NUCLEOTIDE SEQUENCE [LARGE SCALE GENOMIC DNA]</scope>
    <source>
        <strain evidence="1">S2_003_000_R2_14</strain>
    </source>
</reference>
<organism evidence="1 2">
    <name type="scientific">Archangium gephyra</name>
    <dbReference type="NCBI Taxonomy" id="48"/>
    <lineage>
        <taxon>Bacteria</taxon>
        <taxon>Pseudomonadati</taxon>
        <taxon>Myxococcota</taxon>
        <taxon>Myxococcia</taxon>
        <taxon>Myxococcales</taxon>
        <taxon>Cystobacterineae</taxon>
        <taxon>Archangiaceae</taxon>
        <taxon>Archangium</taxon>
    </lineage>
</organism>
<proteinExistence type="predicted"/>
<dbReference type="Proteomes" id="UP000249061">
    <property type="component" value="Unassembled WGS sequence"/>
</dbReference>